<protein>
    <submittedName>
        <fullName evidence="2">Uncharacterized protein</fullName>
    </submittedName>
</protein>
<dbReference type="AlphaFoldDB" id="A0A0D6LFD1"/>
<keyword evidence="1" id="KW-1133">Transmembrane helix</keyword>
<evidence type="ECO:0000313" key="3">
    <source>
        <dbReference type="Proteomes" id="UP000054495"/>
    </source>
</evidence>
<dbReference type="Proteomes" id="UP000054495">
    <property type="component" value="Unassembled WGS sequence"/>
</dbReference>
<keyword evidence="1" id="KW-0472">Membrane</keyword>
<evidence type="ECO:0000256" key="1">
    <source>
        <dbReference type="SAM" id="Phobius"/>
    </source>
</evidence>
<feature type="transmembrane region" description="Helical" evidence="1">
    <location>
        <begin position="138"/>
        <end position="160"/>
    </location>
</feature>
<dbReference type="Gene3D" id="1.25.40.990">
    <property type="match status" value="1"/>
</dbReference>
<keyword evidence="3" id="KW-1185">Reference proteome</keyword>
<accession>A0A0D6LFD1</accession>
<keyword evidence="1" id="KW-0812">Transmembrane</keyword>
<reference evidence="2 3" key="1">
    <citation type="submission" date="2013-05" db="EMBL/GenBank/DDBJ databases">
        <title>Draft genome of the parasitic nematode Anyclostoma ceylanicum.</title>
        <authorList>
            <person name="Mitreva M."/>
        </authorList>
    </citation>
    <scope>NUCLEOTIDE SEQUENCE [LARGE SCALE GENOMIC DNA]</scope>
</reference>
<dbReference type="EMBL" id="KE125172">
    <property type="protein sequence ID" value="EPB70674.1"/>
    <property type="molecule type" value="Genomic_DNA"/>
</dbReference>
<evidence type="ECO:0000313" key="2">
    <source>
        <dbReference type="EMBL" id="EPB70674.1"/>
    </source>
</evidence>
<sequence length="233" mass="26760">MNTENLAKCLQSLRHLYEDLGAIISKRGTGLATSPFSSSAFQCVAEQELCQVQSKALLTMMTAYGRNSVFPLDTMWRVLAWDEREDALKSLALYGVHQNDMDCDQVVLNRDHFSQDMDPDLRPYRWIDAKNTASWSQFLTNMAVISVCIISYGVHFLLLLCQLIQVVPNSLVSRKFIMEVMLEEREAREREQAYLESERVKEEKGKLVRTLVERVVGDICSSMLKKVLREELQ</sequence>
<gene>
    <name evidence="2" type="ORF">ANCCEY_10227</name>
</gene>
<proteinExistence type="predicted"/>
<organism evidence="2 3">
    <name type="scientific">Ancylostoma ceylanicum</name>
    <dbReference type="NCBI Taxonomy" id="53326"/>
    <lineage>
        <taxon>Eukaryota</taxon>
        <taxon>Metazoa</taxon>
        <taxon>Ecdysozoa</taxon>
        <taxon>Nematoda</taxon>
        <taxon>Chromadorea</taxon>
        <taxon>Rhabditida</taxon>
        <taxon>Rhabditina</taxon>
        <taxon>Rhabditomorpha</taxon>
        <taxon>Strongyloidea</taxon>
        <taxon>Ancylostomatidae</taxon>
        <taxon>Ancylostomatinae</taxon>
        <taxon>Ancylostoma</taxon>
    </lineage>
</organism>
<name>A0A0D6LFD1_9BILA</name>